<accession>A0ABP6S222</accession>
<dbReference type="InterPro" id="IPR023346">
    <property type="entry name" value="Lysozyme-like_dom_sf"/>
</dbReference>
<dbReference type="Proteomes" id="UP001500483">
    <property type="component" value="Unassembled WGS sequence"/>
</dbReference>
<dbReference type="Pfam" id="PF13406">
    <property type="entry name" value="SLT_2"/>
    <property type="match status" value="1"/>
</dbReference>
<dbReference type="EMBL" id="BAAAYK010000038">
    <property type="protein sequence ID" value="GAA3365662.1"/>
    <property type="molecule type" value="Genomic_DNA"/>
</dbReference>
<protein>
    <recommendedName>
        <fullName evidence="3">Transglycosylase SLT domain-containing protein</fullName>
    </recommendedName>
</protein>
<feature type="compositionally biased region" description="Pro residues" evidence="1">
    <location>
        <begin position="385"/>
        <end position="408"/>
    </location>
</feature>
<feature type="compositionally biased region" description="Low complexity" evidence="1">
    <location>
        <begin position="458"/>
        <end position="469"/>
    </location>
</feature>
<evidence type="ECO:0000313" key="5">
    <source>
        <dbReference type="Proteomes" id="UP001500483"/>
    </source>
</evidence>
<feature type="region of interest" description="Disordered" evidence="1">
    <location>
        <begin position="297"/>
        <end position="565"/>
    </location>
</feature>
<dbReference type="CDD" id="cd13399">
    <property type="entry name" value="Slt35-like"/>
    <property type="match status" value="1"/>
</dbReference>
<feature type="domain" description="Transglycosylase SLT" evidence="3">
    <location>
        <begin position="183"/>
        <end position="229"/>
    </location>
</feature>
<dbReference type="InterPro" id="IPR031304">
    <property type="entry name" value="SLT_2"/>
</dbReference>
<evidence type="ECO:0000259" key="3">
    <source>
        <dbReference type="Pfam" id="PF13406"/>
    </source>
</evidence>
<dbReference type="PANTHER" id="PTHR30163:SF8">
    <property type="entry name" value="LYTIC MUREIN TRANSGLYCOSYLASE"/>
    <property type="match status" value="1"/>
</dbReference>
<gene>
    <name evidence="4" type="ORF">GCM10020366_66450</name>
</gene>
<reference evidence="5" key="1">
    <citation type="journal article" date="2019" name="Int. J. Syst. Evol. Microbiol.">
        <title>The Global Catalogue of Microorganisms (GCM) 10K type strain sequencing project: providing services to taxonomists for standard genome sequencing and annotation.</title>
        <authorList>
            <consortium name="The Broad Institute Genomics Platform"/>
            <consortium name="The Broad Institute Genome Sequencing Center for Infectious Disease"/>
            <person name="Wu L."/>
            <person name="Ma J."/>
        </authorList>
    </citation>
    <scope>NUCLEOTIDE SEQUENCE [LARGE SCALE GENOMIC DNA]</scope>
    <source>
        <strain evidence="5">JCM 9687</strain>
    </source>
</reference>
<feature type="compositionally biased region" description="Polar residues" evidence="1">
    <location>
        <begin position="426"/>
        <end position="441"/>
    </location>
</feature>
<feature type="signal peptide" evidence="2">
    <location>
        <begin position="1"/>
        <end position="39"/>
    </location>
</feature>
<dbReference type="RefSeq" id="WP_344931233.1">
    <property type="nucleotide sequence ID" value="NZ_BAAAYK010000038.1"/>
</dbReference>
<evidence type="ECO:0000313" key="4">
    <source>
        <dbReference type="EMBL" id="GAA3365662.1"/>
    </source>
</evidence>
<feature type="compositionally biased region" description="Pro residues" evidence="1">
    <location>
        <begin position="312"/>
        <end position="321"/>
    </location>
</feature>
<dbReference type="SUPFAM" id="SSF53955">
    <property type="entry name" value="Lysozyme-like"/>
    <property type="match status" value="1"/>
</dbReference>
<name>A0ABP6S222_9PSEU</name>
<evidence type="ECO:0000256" key="1">
    <source>
        <dbReference type="SAM" id="MobiDB-lite"/>
    </source>
</evidence>
<keyword evidence="2" id="KW-0732">Signal</keyword>
<dbReference type="InterPro" id="IPR043426">
    <property type="entry name" value="MltB-like"/>
</dbReference>
<proteinExistence type="predicted"/>
<keyword evidence="5" id="KW-1185">Reference proteome</keyword>
<sequence length="565" mass="57356">MAVRNTRPTARRRNRRRWRAATALTPTLLLVAASSTLLSLPPPTVRDGRAESAPDSGLYGASGHLPQTREPSTELLDLAGRPQRLPGPPDDQPSGRLDIPEPMMAAYVGAADRLVGTHPGCGVHWSVLASIGRIESAHARGGEVDVDGNTLSAILGPRLSGGPGVAAIPDTDGGSLDGDPVWDRAVGAMQFIPGTWNEYALDGNDDGELSPHNVHDAAATAGAYLCSAGGDLREPRALAEAVFRYNHSDDYVRTVLTWADAYADGAFPQPVEPLPEPDGRDVLAGSRLPAARPEQVIAAPPEPGSGASALTPPSPGAPPAPDEAARPTWPGASTADPGADAPPEPGRPDEPAPEDGATSPAPAPAESSDPEDPSAQPTSGSTPPSDRPPSDAPPSDAPPSAGPTPTEPGAPASDEPSDPGPSSGAQPSSEEPSRPSATGEPSNPDEVPSSTAPPSADPGRPTAGTRPPGSATSEPTSRPSTDPTEPSTPVSSTFPEAAGVLDPCEVGALDEGRFVPRGGETAAPRLEAGTSDPGEAKPGEVVLVRPASTGPLQACEVPADFKPRP</sequence>
<comment type="caution">
    <text evidence="4">The sequence shown here is derived from an EMBL/GenBank/DDBJ whole genome shotgun (WGS) entry which is preliminary data.</text>
</comment>
<dbReference type="Gene3D" id="1.10.530.10">
    <property type="match status" value="1"/>
</dbReference>
<dbReference type="PANTHER" id="PTHR30163">
    <property type="entry name" value="MEMBRANE-BOUND LYTIC MUREIN TRANSGLYCOSYLASE B"/>
    <property type="match status" value="1"/>
</dbReference>
<feature type="region of interest" description="Disordered" evidence="1">
    <location>
        <begin position="40"/>
        <end position="69"/>
    </location>
</feature>
<feature type="chain" id="PRO_5045750376" description="Transglycosylase SLT domain-containing protein" evidence="2">
    <location>
        <begin position="40"/>
        <end position="565"/>
    </location>
</feature>
<feature type="compositionally biased region" description="Low complexity" evidence="1">
    <location>
        <begin position="354"/>
        <end position="384"/>
    </location>
</feature>
<organism evidence="4 5">
    <name type="scientific">Saccharopolyspora gregorii</name>
    <dbReference type="NCBI Taxonomy" id="33914"/>
    <lineage>
        <taxon>Bacteria</taxon>
        <taxon>Bacillati</taxon>
        <taxon>Actinomycetota</taxon>
        <taxon>Actinomycetes</taxon>
        <taxon>Pseudonocardiales</taxon>
        <taxon>Pseudonocardiaceae</taxon>
        <taxon>Saccharopolyspora</taxon>
    </lineage>
</organism>
<evidence type="ECO:0000256" key="2">
    <source>
        <dbReference type="SAM" id="SignalP"/>
    </source>
</evidence>
<feature type="compositionally biased region" description="Low complexity" evidence="1">
    <location>
        <begin position="409"/>
        <end position="425"/>
    </location>
</feature>
<feature type="compositionally biased region" description="Polar residues" evidence="1">
    <location>
        <begin position="470"/>
        <end position="494"/>
    </location>
</feature>